<protein>
    <submittedName>
        <fullName evidence="1">Uncharacterized protein</fullName>
    </submittedName>
</protein>
<accession>A0A445MC40</accession>
<proteinExistence type="predicted"/>
<sequence>MALVDHVHDISQVIDVMDNKVEGLRKEVTELKAGSGLEAIATDEGFREDRLLKLTHTMEGLKFELPKEVIAEYKKSTNFEMGLMQIGHVSYKYEYQVV</sequence>
<name>A0A445MC40_ENSVE</name>
<evidence type="ECO:0000313" key="1">
    <source>
        <dbReference type="EMBL" id="RZR71832.1"/>
    </source>
</evidence>
<gene>
    <name evidence="1" type="ORF">BHM03_00007736</name>
</gene>
<reference evidence="1" key="1">
    <citation type="journal article" date="2018" name="Data Brief">
        <title>Genome sequence data from 17 accessions of Ensete ventricosum, a staple food crop for millions in Ethiopia.</title>
        <authorList>
            <person name="Yemataw Z."/>
            <person name="Muzemil S."/>
            <person name="Ambachew D."/>
            <person name="Tripathi L."/>
            <person name="Tesfaye K."/>
            <person name="Chala A."/>
            <person name="Farbos A."/>
            <person name="O'Neill P."/>
            <person name="Moore K."/>
            <person name="Grant M."/>
            <person name="Studholme D.J."/>
        </authorList>
    </citation>
    <scope>NUCLEOTIDE SEQUENCE [LARGE SCALE GENOMIC DNA]</scope>
    <source>
        <tissue evidence="1">Leaf</tissue>
    </source>
</reference>
<dbReference type="Proteomes" id="UP000290560">
    <property type="component" value="Unassembled WGS sequence"/>
</dbReference>
<dbReference type="EMBL" id="KV875592">
    <property type="protein sequence ID" value="RZR71832.1"/>
    <property type="molecule type" value="Genomic_DNA"/>
</dbReference>
<organism evidence="1">
    <name type="scientific">Ensete ventricosum</name>
    <name type="common">Abyssinian banana</name>
    <name type="synonym">Musa ensete</name>
    <dbReference type="NCBI Taxonomy" id="4639"/>
    <lineage>
        <taxon>Eukaryota</taxon>
        <taxon>Viridiplantae</taxon>
        <taxon>Streptophyta</taxon>
        <taxon>Embryophyta</taxon>
        <taxon>Tracheophyta</taxon>
        <taxon>Spermatophyta</taxon>
        <taxon>Magnoliopsida</taxon>
        <taxon>Liliopsida</taxon>
        <taxon>Zingiberales</taxon>
        <taxon>Musaceae</taxon>
        <taxon>Ensete</taxon>
    </lineage>
</organism>
<dbReference type="AlphaFoldDB" id="A0A445MC40"/>